<keyword evidence="3" id="KW-1185">Reference proteome</keyword>
<proteinExistence type="predicted"/>
<dbReference type="NCBIfam" id="TIGR01444">
    <property type="entry name" value="fkbM_fam"/>
    <property type="match status" value="1"/>
</dbReference>
<dbReference type="GO" id="GO:0032259">
    <property type="term" value="P:methylation"/>
    <property type="evidence" value="ECO:0007669"/>
    <property type="project" value="UniProtKB-KW"/>
</dbReference>
<organism evidence="2 3">
    <name type="scientific">Herminiimonas aquatilis</name>
    <dbReference type="NCBI Taxonomy" id="345342"/>
    <lineage>
        <taxon>Bacteria</taxon>
        <taxon>Pseudomonadati</taxon>
        <taxon>Pseudomonadota</taxon>
        <taxon>Betaproteobacteria</taxon>
        <taxon>Burkholderiales</taxon>
        <taxon>Oxalobacteraceae</taxon>
        <taxon>Herminiimonas</taxon>
    </lineage>
</organism>
<accession>A0ABW2J9B2</accession>
<dbReference type="InterPro" id="IPR029063">
    <property type="entry name" value="SAM-dependent_MTases_sf"/>
</dbReference>
<dbReference type="RefSeq" id="WP_382235984.1">
    <property type="nucleotide sequence ID" value="NZ_JBHTCC010000004.1"/>
</dbReference>
<dbReference type="PANTHER" id="PTHR36973">
    <property type="entry name" value="SLL1456 PROTEIN-RELATED"/>
    <property type="match status" value="1"/>
</dbReference>
<reference evidence="3" key="1">
    <citation type="journal article" date="2019" name="Int. J. Syst. Evol. Microbiol.">
        <title>The Global Catalogue of Microorganisms (GCM) 10K type strain sequencing project: providing services to taxonomists for standard genome sequencing and annotation.</title>
        <authorList>
            <consortium name="The Broad Institute Genomics Platform"/>
            <consortium name="The Broad Institute Genome Sequencing Center for Infectious Disease"/>
            <person name="Wu L."/>
            <person name="Ma J."/>
        </authorList>
    </citation>
    <scope>NUCLEOTIDE SEQUENCE [LARGE SCALE GENOMIC DNA]</scope>
    <source>
        <strain evidence="3">CCUG 36956</strain>
    </source>
</reference>
<feature type="domain" description="Methyltransferase FkbM" evidence="1">
    <location>
        <begin position="52"/>
        <end position="216"/>
    </location>
</feature>
<evidence type="ECO:0000259" key="1">
    <source>
        <dbReference type="Pfam" id="PF05050"/>
    </source>
</evidence>
<keyword evidence="2" id="KW-0808">Transferase</keyword>
<dbReference type="Proteomes" id="UP001596379">
    <property type="component" value="Unassembled WGS sequence"/>
</dbReference>
<dbReference type="GO" id="GO:0008168">
    <property type="term" value="F:methyltransferase activity"/>
    <property type="evidence" value="ECO:0007669"/>
    <property type="project" value="UniProtKB-KW"/>
</dbReference>
<name>A0ABW2J9B2_9BURK</name>
<keyword evidence="2" id="KW-0489">Methyltransferase</keyword>
<protein>
    <submittedName>
        <fullName evidence="2">FkbM family methyltransferase</fullName>
    </submittedName>
</protein>
<evidence type="ECO:0000313" key="2">
    <source>
        <dbReference type="EMBL" id="MFC7299683.1"/>
    </source>
</evidence>
<dbReference type="InterPro" id="IPR053188">
    <property type="entry name" value="FkbM_Methyltransferase"/>
</dbReference>
<gene>
    <name evidence="2" type="ORF">ACFQO0_14670</name>
</gene>
<sequence length="250" mass="28691">MPAFKNYIFKFAKLLERTATAMQGKGYGAATIEQEVKLVLQLLDLVPQLGVDIGGNVGNYTAELRRRYPSLEIHTFEPSATNVQKLKARFGNDELVKLVPYAVSDAEGTASLFANQPGSGLGSLTKRKLEHFNIDFSHQETIQTVRFEDYWKDRLNKRRLDIVKIDIEGHELNALNGFGTALHQTRIVQFEFGGCNIDTHTYFQDFWYFFKDQNFDLFRITPIGVQKIQRYAESEEFFATTNYIAVNRRV</sequence>
<dbReference type="EMBL" id="JBHTCC010000004">
    <property type="protein sequence ID" value="MFC7299683.1"/>
    <property type="molecule type" value="Genomic_DNA"/>
</dbReference>
<dbReference type="PANTHER" id="PTHR36973:SF4">
    <property type="entry name" value="NODULATION PROTEIN"/>
    <property type="match status" value="1"/>
</dbReference>
<dbReference type="Pfam" id="PF05050">
    <property type="entry name" value="Methyltransf_21"/>
    <property type="match status" value="1"/>
</dbReference>
<dbReference type="InterPro" id="IPR006342">
    <property type="entry name" value="FkbM_mtfrase"/>
</dbReference>
<evidence type="ECO:0000313" key="3">
    <source>
        <dbReference type="Proteomes" id="UP001596379"/>
    </source>
</evidence>
<comment type="caution">
    <text evidence="2">The sequence shown here is derived from an EMBL/GenBank/DDBJ whole genome shotgun (WGS) entry which is preliminary data.</text>
</comment>
<dbReference type="SUPFAM" id="SSF53335">
    <property type="entry name" value="S-adenosyl-L-methionine-dependent methyltransferases"/>
    <property type="match status" value="1"/>
</dbReference>
<dbReference type="Gene3D" id="3.40.50.150">
    <property type="entry name" value="Vaccinia Virus protein VP39"/>
    <property type="match status" value="1"/>
</dbReference>